<evidence type="ECO:0000256" key="8">
    <source>
        <dbReference type="SAM" id="Phobius"/>
    </source>
</evidence>
<keyword evidence="8" id="KW-1133">Transmembrane helix</keyword>
<keyword evidence="7" id="KW-0902">Two-component regulatory system</keyword>
<feature type="domain" description="Histidine kinase" evidence="9">
    <location>
        <begin position="104"/>
        <end position="315"/>
    </location>
</feature>
<keyword evidence="11" id="KW-1185">Reference proteome</keyword>
<comment type="caution">
    <text evidence="10">The sequence shown here is derived from an EMBL/GenBank/DDBJ whole genome shotgun (WGS) entry which is preliminary data.</text>
</comment>
<dbReference type="InterPro" id="IPR005467">
    <property type="entry name" value="His_kinase_dom"/>
</dbReference>
<evidence type="ECO:0000313" key="11">
    <source>
        <dbReference type="Proteomes" id="UP001637996"/>
    </source>
</evidence>
<feature type="transmembrane region" description="Helical" evidence="8">
    <location>
        <begin position="56"/>
        <end position="80"/>
    </location>
</feature>
<dbReference type="CDD" id="cd00075">
    <property type="entry name" value="HATPase"/>
    <property type="match status" value="1"/>
</dbReference>
<evidence type="ECO:0000256" key="6">
    <source>
        <dbReference type="ARBA" id="ARBA00022777"/>
    </source>
</evidence>
<dbReference type="PRINTS" id="PR00344">
    <property type="entry name" value="BCTRLSENSOR"/>
</dbReference>
<evidence type="ECO:0000256" key="3">
    <source>
        <dbReference type="ARBA" id="ARBA00012438"/>
    </source>
</evidence>
<name>A0ABW9M7K1_9FIRM</name>
<evidence type="ECO:0000256" key="5">
    <source>
        <dbReference type="ARBA" id="ARBA00022679"/>
    </source>
</evidence>
<dbReference type="Gene3D" id="1.10.287.130">
    <property type="match status" value="1"/>
</dbReference>
<dbReference type="PANTHER" id="PTHR45453">
    <property type="entry name" value="PHOSPHATE REGULON SENSOR PROTEIN PHOR"/>
    <property type="match status" value="1"/>
</dbReference>
<sequence>MKSDENKFVRNKIIKGFIINISILWLLETLVDELMNWLDESSKVISNLLNISQSTFMYITIAFYLVISVLPLFVSAYMFYKFTNKVLENESKKRLNEHNMIFAAIAHDLKTPMTSIQGFSRALMDEKIPQKDIKPTYNLIYNKTKYTNDLLNTMFEYSKLGIIDYELKKEEFDLTILLRNLIAEHFEDFEDKNIDIEVKIPNYPIPVIADKKEIKRAIENLIINSYTHNKKGSKVYVSLYNKDKSSFISIGDNGEKIPKDKDIFKAFVTSNKNRTAGKGTGLGLVISKRIVEKHGGTIQLKNTIGKYNKEFILKI</sequence>
<comment type="catalytic activity">
    <reaction evidence="1">
        <text>ATP + protein L-histidine = ADP + protein N-phospho-L-histidine.</text>
        <dbReference type="EC" id="2.7.13.3"/>
    </reaction>
</comment>
<dbReference type="PANTHER" id="PTHR45453:SF1">
    <property type="entry name" value="PHOSPHATE REGULON SENSOR PROTEIN PHOR"/>
    <property type="match status" value="1"/>
</dbReference>
<evidence type="ECO:0000313" key="10">
    <source>
        <dbReference type="EMBL" id="MFO3664858.1"/>
    </source>
</evidence>
<dbReference type="GO" id="GO:0016301">
    <property type="term" value="F:kinase activity"/>
    <property type="evidence" value="ECO:0007669"/>
    <property type="project" value="UniProtKB-KW"/>
</dbReference>
<dbReference type="InterPro" id="IPR036890">
    <property type="entry name" value="HATPase_C_sf"/>
</dbReference>
<feature type="transmembrane region" description="Helical" evidence="8">
    <location>
        <begin position="12"/>
        <end position="31"/>
    </location>
</feature>
<evidence type="ECO:0000256" key="2">
    <source>
        <dbReference type="ARBA" id="ARBA00004370"/>
    </source>
</evidence>
<dbReference type="Proteomes" id="UP001637996">
    <property type="component" value="Unassembled WGS sequence"/>
</dbReference>
<dbReference type="EC" id="2.7.13.3" evidence="3"/>
<gene>
    <name evidence="10" type="ORF">ACCQ41_01105</name>
</gene>
<reference evidence="10 11" key="1">
    <citation type="journal article" date="2025" name="Anaerobe">
        <title>Description of Anaerococcus kampingiae sp. nov., Anaerococcus groningensis sp. nov., Anaerococcus martiniensis sp. nov., and Anaerococcus cruorum sp. nov., isolated from human clinical specimens.</title>
        <authorList>
            <person name="Boiten K.E."/>
            <person name="Meijer J."/>
            <person name="van Wezel E.M."/>
            <person name="Veloo A.C.M."/>
        </authorList>
    </citation>
    <scope>NUCLEOTIDE SEQUENCE [LARGE SCALE GENOMIC DNA]</scope>
    <source>
        <strain evidence="10 11">ENR0831</strain>
    </source>
</reference>
<dbReference type="SUPFAM" id="SSF55874">
    <property type="entry name" value="ATPase domain of HSP90 chaperone/DNA topoisomerase II/histidine kinase"/>
    <property type="match status" value="1"/>
</dbReference>
<dbReference type="SMART" id="SM00388">
    <property type="entry name" value="HisKA"/>
    <property type="match status" value="1"/>
</dbReference>
<dbReference type="InterPro" id="IPR050351">
    <property type="entry name" value="BphY/WalK/GraS-like"/>
</dbReference>
<keyword evidence="5" id="KW-0808">Transferase</keyword>
<dbReference type="Pfam" id="PF02518">
    <property type="entry name" value="HATPase_c"/>
    <property type="match status" value="1"/>
</dbReference>
<dbReference type="InterPro" id="IPR004358">
    <property type="entry name" value="Sig_transdc_His_kin-like_C"/>
</dbReference>
<dbReference type="InterPro" id="IPR036097">
    <property type="entry name" value="HisK_dim/P_sf"/>
</dbReference>
<dbReference type="RefSeq" id="WP_410030619.1">
    <property type="nucleotide sequence ID" value="NZ_JBGMEI010000001.1"/>
</dbReference>
<dbReference type="InterPro" id="IPR003661">
    <property type="entry name" value="HisK_dim/P_dom"/>
</dbReference>
<evidence type="ECO:0000256" key="4">
    <source>
        <dbReference type="ARBA" id="ARBA00022553"/>
    </source>
</evidence>
<evidence type="ECO:0000259" key="9">
    <source>
        <dbReference type="PROSITE" id="PS50109"/>
    </source>
</evidence>
<comment type="subcellular location">
    <subcellularLocation>
        <location evidence="2">Membrane</location>
    </subcellularLocation>
</comment>
<protein>
    <recommendedName>
        <fullName evidence="3">histidine kinase</fullName>
        <ecNumber evidence="3">2.7.13.3</ecNumber>
    </recommendedName>
</protein>
<dbReference type="SUPFAM" id="SSF47384">
    <property type="entry name" value="Homodimeric domain of signal transducing histidine kinase"/>
    <property type="match status" value="1"/>
</dbReference>
<proteinExistence type="predicted"/>
<dbReference type="CDD" id="cd00082">
    <property type="entry name" value="HisKA"/>
    <property type="match status" value="1"/>
</dbReference>
<dbReference type="EMBL" id="JBGMEI010000001">
    <property type="protein sequence ID" value="MFO3664858.1"/>
    <property type="molecule type" value="Genomic_DNA"/>
</dbReference>
<dbReference type="InterPro" id="IPR003594">
    <property type="entry name" value="HATPase_dom"/>
</dbReference>
<keyword evidence="8" id="KW-0812">Transmembrane</keyword>
<accession>A0ABW9M7K1</accession>
<dbReference type="Gene3D" id="3.30.565.10">
    <property type="entry name" value="Histidine kinase-like ATPase, C-terminal domain"/>
    <property type="match status" value="1"/>
</dbReference>
<organism evidence="10 11">
    <name type="scientific">Anaerococcus martiniensis</name>
    <dbReference type="NCBI Taxonomy" id="3115615"/>
    <lineage>
        <taxon>Bacteria</taxon>
        <taxon>Bacillati</taxon>
        <taxon>Bacillota</taxon>
        <taxon>Tissierellia</taxon>
        <taxon>Tissierellales</taxon>
        <taxon>Peptoniphilaceae</taxon>
        <taxon>Anaerococcus</taxon>
    </lineage>
</organism>
<keyword evidence="4" id="KW-0597">Phosphoprotein</keyword>
<dbReference type="SMART" id="SM00387">
    <property type="entry name" value="HATPase_c"/>
    <property type="match status" value="1"/>
</dbReference>
<keyword evidence="8" id="KW-0472">Membrane</keyword>
<keyword evidence="6 10" id="KW-0418">Kinase</keyword>
<evidence type="ECO:0000256" key="1">
    <source>
        <dbReference type="ARBA" id="ARBA00000085"/>
    </source>
</evidence>
<dbReference type="Pfam" id="PF00512">
    <property type="entry name" value="HisKA"/>
    <property type="match status" value="1"/>
</dbReference>
<evidence type="ECO:0000256" key="7">
    <source>
        <dbReference type="ARBA" id="ARBA00023012"/>
    </source>
</evidence>
<dbReference type="PROSITE" id="PS50109">
    <property type="entry name" value="HIS_KIN"/>
    <property type="match status" value="1"/>
</dbReference>